<organism evidence="2 3">
    <name type="scientific">Mesotoga infera</name>
    <dbReference type="NCBI Taxonomy" id="1236046"/>
    <lineage>
        <taxon>Bacteria</taxon>
        <taxon>Thermotogati</taxon>
        <taxon>Thermotogota</taxon>
        <taxon>Thermotogae</taxon>
        <taxon>Kosmotogales</taxon>
        <taxon>Kosmotogaceae</taxon>
        <taxon>Mesotoga</taxon>
    </lineage>
</organism>
<gene>
    <name evidence="2" type="ORF">MESINF_0453</name>
</gene>
<evidence type="ECO:0000313" key="2">
    <source>
        <dbReference type="EMBL" id="SSC11902.1"/>
    </source>
</evidence>
<dbReference type="AlphaFoldDB" id="A0A7Z7LD81"/>
<name>A0A7Z7LD81_9BACT</name>
<feature type="transmembrane region" description="Helical" evidence="1">
    <location>
        <begin position="6"/>
        <end position="26"/>
    </location>
</feature>
<protein>
    <submittedName>
        <fullName evidence="2">Uncharacterized protein</fullName>
    </submittedName>
</protein>
<dbReference type="EMBL" id="LS974202">
    <property type="protein sequence ID" value="SSC11902.1"/>
    <property type="molecule type" value="Genomic_DNA"/>
</dbReference>
<keyword evidence="3" id="KW-1185">Reference proteome</keyword>
<evidence type="ECO:0000313" key="3">
    <source>
        <dbReference type="Proteomes" id="UP000250796"/>
    </source>
</evidence>
<dbReference type="Proteomes" id="UP000250796">
    <property type="component" value="Chromosome MESINF"/>
</dbReference>
<evidence type="ECO:0000256" key="1">
    <source>
        <dbReference type="SAM" id="Phobius"/>
    </source>
</evidence>
<proteinExistence type="predicted"/>
<accession>A0A7Z7LD81</accession>
<keyword evidence="1" id="KW-1133">Transmembrane helix</keyword>
<dbReference type="KEGG" id="minf:MESINF_0453"/>
<reference evidence="2 3" key="1">
    <citation type="submission" date="2017-01" db="EMBL/GenBank/DDBJ databases">
        <authorList>
            <person name="Erauso G."/>
        </authorList>
    </citation>
    <scope>NUCLEOTIDE SEQUENCE [LARGE SCALE GENOMIC DNA]</scope>
    <source>
        <strain evidence="2">MESINF1</strain>
    </source>
</reference>
<sequence>MKVGFSLLIVATAFLVMLYIWGFYFFKSPSQVFEEYERALVEYAHQMRIVEEAGLKAGLGVRELSDLREAAIVDLEGDMKRIVADFEKEWSAMRRIYLEYARRSGSWFIEGLTGVIVTRDNPDYYTLLAFYNLIDDPDNYCLLFIPETNGSSVFSEFSGARIYYLQKTIWGYRIEWSKSLIDLLLGKDLTSIAV</sequence>
<keyword evidence="1" id="KW-0812">Transmembrane</keyword>
<dbReference type="RefSeq" id="WP_169698333.1">
    <property type="nucleotide sequence ID" value="NZ_LS974202.1"/>
</dbReference>
<keyword evidence="1" id="KW-0472">Membrane</keyword>